<dbReference type="GO" id="GO:0000462">
    <property type="term" value="P:maturation of SSU-rRNA from tricistronic rRNA transcript (SSU-rRNA, 5.8S rRNA, LSU-rRNA)"/>
    <property type="evidence" value="ECO:0007669"/>
    <property type="project" value="TreeGrafter"/>
</dbReference>
<dbReference type="GO" id="GO:0030515">
    <property type="term" value="F:snoRNA binding"/>
    <property type="evidence" value="ECO:0007669"/>
    <property type="project" value="TreeGrafter"/>
</dbReference>
<dbReference type="PANTHER" id="PTHR13457">
    <property type="entry name" value="BAP28"/>
    <property type="match status" value="1"/>
</dbReference>
<dbReference type="InterPro" id="IPR011989">
    <property type="entry name" value="ARM-like"/>
</dbReference>
<evidence type="ECO:0000256" key="4">
    <source>
        <dbReference type="ARBA" id="ARBA00022552"/>
    </source>
</evidence>
<protein>
    <submittedName>
        <fullName evidence="9">ARM repeat superfamily protein</fullName>
    </submittedName>
</protein>
<comment type="similarity">
    <text evidence="2">Belongs to the HEATR1/UTP10 family.</text>
</comment>
<evidence type="ECO:0000313" key="9">
    <source>
        <dbReference type="EMBL" id="BBG98195.1"/>
    </source>
</evidence>
<dbReference type="Pfam" id="PF12397">
    <property type="entry name" value="U3snoRNP10"/>
    <property type="match status" value="1"/>
</dbReference>
<reference evidence="9" key="1">
    <citation type="journal article" date="2019" name="Science">
        <title>Mutation of a bHLH transcription factor allowed almond domestication.</title>
        <authorList>
            <person name="Sanchez-Perez R."/>
            <person name="Pavan S."/>
            <person name="Mazzeo R."/>
            <person name="Moldovan C."/>
            <person name="Aiese Cigliano R."/>
            <person name="Del Cueto J."/>
            <person name="Ricciardi F."/>
            <person name="Lotti C."/>
            <person name="Ricciardi L."/>
            <person name="Dicenta F."/>
            <person name="Lopez-Marques R.L."/>
            <person name="Lindberg Moller B."/>
        </authorList>
    </citation>
    <scope>NUCLEOTIDE SEQUENCE</scope>
</reference>
<proteinExistence type="inferred from homology"/>
<feature type="coiled-coil region" evidence="7">
    <location>
        <begin position="1540"/>
        <end position="1567"/>
    </location>
</feature>
<accession>A0A4Y1R264</accession>
<dbReference type="InterPro" id="IPR022125">
    <property type="entry name" value="U3snoRNP10_N"/>
</dbReference>
<dbReference type="SUPFAM" id="SSF48371">
    <property type="entry name" value="ARM repeat"/>
    <property type="match status" value="3"/>
</dbReference>
<evidence type="ECO:0000256" key="7">
    <source>
        <dbReference type="SAM" id="Coils"/>
    </source>
</evidence>
<dbReference type="GO" id="GO:0030686">
    <property type="term" value="C:90S preribosome"/>
    <property type="evidence" value="ECO:0007669"/>
    <property type="project" value="TreeGrafter"/>
</dbReference>
<evidence type="ECO:0000256" key="1">
    <source>
        <dbReference type="ARBA" id="ARBA00004604"/>
    </source>
</evidence>
<evidence type="ECO:0000256" key="2">
    <source>
        <dbReference type="ARBA" id="ARBA00010559"/>
    </source>
</evidence>
<evidence type="ECO:0000256" key="3">
    <source>
        <dbReference type="ARBA" id="ARBA00022517"/>
    </source>
</evidence>
<keyword evidence="3" id="KW-0690">Ribosome biogenesis</keyword>
<organism evidence="9">
    <name type="scientific">Prunus dulcis</name>
    <name type="common">Almond</name>
    <name type="synonym">Amygdalus dulcis</name>
    <dbReference type="NCBI Taxonomy" id="3755"/>
    <lineage>
        <taxon>Eukaryota</taxon>
        <taxon>Viridiplantae</taxon>
        <taxon>Streptophyta</taxon>
        <taxon>Embryophyta</taxon>
        <taxon>Tracheophyta</taxon>
        <taxon>Spermatophyta</taxon>
        <taxon>Magnoliopsida</taxon>
        <taxon>eudicotyledons</taxon>
        <taxon>Gunneridae</taxon>
        <taxon>Pentapetalae</taxon>
        <taxon>rosids</taxon>
        <taxon>fabids</taxon>
        <taxon>Rosales</taxon>
        <taxon>Rosaceae</taxon>
        <taxon>Amygdaloideae</taxon>
        <taxon>Amygdaleae</taxon>
        <taxon>Prunus</taxon>
    </lineage>
</organism>
<keyword evidence="4" id="KW-0698">rRNA processing</keyword>
<name>A0A4Y1R264_PRUDU</name>
<keyword evidence="5" id="KW-0539">Nucleus</keyword>
<keyword evidence="6" id="KW-0687">Ribonucleoprotein</keyword>
<dbReference type="GO" id="GO:0034455">
    <property type="term" value="C:t-UTP complex"/>
    <property type="evidence" value="ECO:0007669"/>
    <property type="project" value="TreeGrafter"/>
</dbReference>
<dbReference type="InterPro" id="IPR012954">
    <property type="entry name" value="BP28_C_dom"/>
</dbReference>
<dbReference type="Pfam" id="PF24477">
    <property type="entry name" value="ARM_At3g06530"/>
    <property type="match status" value="1"/>
</dbReference>
<dbReference type="GO" id="GO:0032040">
    <property type="term" value="C:small-subunit processome"/>
    <property type="evidence" value="ECO:0007669"/>
    <property type="project" value="TreeGrafter"/>
</dbReference>
<gene>
    <name evidence="9" type="ORF">Prudu_007529</name>
</gene>
<dbReference type="InterPro" id="IPR016024">
    <property type="entry name" value="ARM-type_fold"/>
</dbReference>
<evidence type="ECO:0000256" key="5">
    <source>
        <dbReference type="ARBA" id="ARBA00023242"/>
    </source>
</evidence>
<dbReference type="InterPro" id="IPR056473">
    <property type="entry name" value="HEAT_Utp10/HEAT1"/>
</dbReference>
<dbReference type="InterPro" id="IPR040191">
    <property type="entry name" value="UTP10"/>
</dbReference>
<evidence type="ECO:0000256" key="6">
    <source>
        <dbReference type="ARBA" id="ARBA00023274"/>
    </source>
</evidence>
<dbReference type="PANTHER" id="PTHR13457:SF1">
    <property type="entry name" value="HEAT REPEAT-CONTAINING PROTEIN 1"/>
    <property type="match status" value="1"/>
</dbReference>
<keyword evidence="7" id="KW-0175">Coiled coil</keyword>
<comment type="subcellular location">
    <subcellularLocation>
        <location evidence="1">Nucleus</location>
        <location evidence="1">Nucleolus</location>
    </subcellularLocation>
</comment>
<dbReference type="Pfam" id="PF08146">
    <property type="entry name" value="BP28CT"/>
    <property type="match status" value="1"/>
</dbReference>
<dbReference type="EMBL" id="AP019298">
    <property type="protein sequence ID" value="BBG98195.1"/>
    <property type="molecule type" value="Genomic_DNA"/>
</dbReference>
<dbReference type="GO" id="GO:0045943">
    <property type="term" value="P:positive regulation of transcription by RNA polymerase I"/>
    <property type="evidence" value="ECO:0007669"/>
    <property type="project" value="TreeGrafter"/>
</dbReference>
<dbReference type="Pfam" id="PF23243">
    <property type="entry name" value="HEAT_HEATR1"/>
    <property type="match status" value="1"/>
</dbReference>
<feature type="domain" description="BP28 C-terminal" evidence="8">
    <location>
        <begin position="1881"/>
        <end position="2048"/>
    </location>
</feature>
<sequence>MPCLFCKKKKKKKKKNPKPSKTPLCPLTKTLKPSGAVTNCGREKERDMATSIASQLEAIKSVIQADTEPSVKRPFTRPSILFDAKEAADIDIDTIFSIALQGLDVLVITDERFRIYKNDLFSQKSRELDRELMGIEENNGINVSISSYLRLLSGHFELPSSIKTLEYLIRRYKIHVYNFEDLILCALPYHDTHTFVRIVQLISLRNSKWRFMDGVKVSGAPPPRKVIVQQCIRDKGVLEILCNYASPSKKYRPSRPVIRFCTAVVIEVLGSSTSVDSDVVQRILSLVVSGLEAGTKGDSENKAGAMMIVGLLASKVTLSPKLVKSLMRSIAEIAREEAKESADLQLFRLSLMTLINLVQLQAVDIFPIKTLEILMDIRDFAAILLGLFNEFNIDRFVWVLLDSLIDYSSSNESCQLSLISILETIPSKNFVQHAVSKVLSSCLQSSQKIKNSTSSLSGSWAKKILVVLNEKYQSELQGAVHKFLDEKNVQSKKGGSVHEILGQMLDGNLDMSLAFSESKIWFGLHHPKADVRRRTLSALGTSGVLEAKATNPQSLVSIEDVILRQLHDDDLTVVRAALSLDRLSTIISSADLFEALGNVLKRCIGILMSSSLENSSLACDVSVLCLKNASSGIDDNIERCNILASMIFPLLLVLPKTQRLNLKALELAKEVKWPLFENLAGASNTALTSQPGSLSSINMDTIASLAGRFSLHPEEFMPWLIKSSNDFELSKTQFFLVMMQMLLIQKNKSAGFLALFEVGFPALKAEWEAFESTGDSSIEEFDKDVLNWDCRIFLDKLDSNLKALNANILICLFWRLMEAFLSAMPADISMDNDKKWASWLRDLFVFFSISKFKKVFKEHRHYLVTKCKISAVRFLPRFFTEEDVPPAVQVESLNCFAYLSLQPEVRLPIQLLAEFPSFLVPLASYNQDIRHAAMNCIEGLHTLWAHVDSSSKKNGNHATWIHLLDKLLDLMVQQKRLILSDRNFLPSLLASLLSPSCQGFIAPKNVELRVDQSTRKKILAFILNSALKLPDYAKLVILSLLRGMGNAIIHDREMKSFLSQLLGRRSQNYCELHVSSQNLSKIEVQILCLLLESCAMPSSPDEHVLEDHLLEALKLDGLAPEDPAVIQPCVTVLQKLNSQIYSGLKTEIQELLFQELVSLFRNANGDIQKETRAALLRLNTLDCMVNNRSCVTDSGYGKKKMKLTGHLKSNPSCDLIFKGENALSLLSSLMDVLLFKKDIENRDTLLGPLFKLLYRTFSNEWVHGVLVQDEKQIQVSSRNSDSMSSAISCIQQTLLIILEDISSSLTNSVPLADNIINEIDVKMLVECAHSVKDGVTRNHVFSLISSITKIIPEKVLGHILDIFTLIGESAVTQIDSHSQHVFEDLISTVVPCWLSGTGNNDKLLQIFINVLPEVAEHRRLSIVVYLLRTLGESNSLASLLVLLFRSLVSRKGLSCFDNMHASDSSTASLQRQWEYALGIHVYEQYSCMIWLPSLVVMLKQIGTGIQSQELFIELLITMRFTLHKLQDPEFAFKLVSGEDSEKVQATLEELMEQVVSLQQSVDARRKKKGIHVSIRKELKECMHGVLRTITIAMMPPTHFKSITKLLGHRDRNVAKKALGLLCETVRDHDRVRTKHKYNSSSSHQWQHLDENSLESFRYMCLKIVDLVDDSSDDSEASLKVAAALALEVLAHKFPTNYSIFNECLPLVTKNISMHDLAVSSSCLQATGALINVLGPRALSELPHIMENLIRISHEAFLSSDIKTTSGVDDGLPVVLQIPKESLILSILVTLEAVVVKLGGFLNPYLEEITRIMVLHLDYALGSDQKLKIKADSVRRLITENIPVRLALPPMLKIFSSTVESGDSSLTVYFGMLENMIDRLDRSSIGGYHAKIFDLCLYALDLRRQHPASVQNIDDVEKNVYNAVVALTMKLTESMFKPLFIRSIDWAESDVEDIACAGNIPRAISFYGLVNKLVENHRSLFVPYFKYLLEGCVRFLTVAGDAKASGSTRKKKAKIQEGKDNSVLLGNWHLRALILSSLHKCFLYDTGSLKFLDSSNFQVLLKPIVSQLVVDPPLSLEEHPYIPSVEEVDNLLVACIGQMAVTGGSDLLWKPLNYEVLMQTRSDKVRSRILGLRVVKYLVEHLREEYLVFLAETIPFLGELLEDVELPVKSLAQSILKDMETMSGESLSQYL</sequence>
<dbReference type="Gene3D" id="1.25.10.10">
    <property type="entry name" value="Leucine-rich Repeat Variant"/>
    <property type="match status" value="1"/>
</dbReference>
<dbReference type="InterPro" id="IPR056384">
    <property type="entry name" value="ARM_At3g06530"/>
</dbReference>
<dbReference type="SMART" id="SM01036">
    <property type="entry name" value="BP28CT"/>
    <property type="match status" value="1"/>
</dbReference>
<evidence type="ECO:0000259" key="8">
    <source>
        <dbReference type="SMART" id="SM01036"/>
    </source>
</evidence>